<feature type="region of interest" description="Disordered" evidence="1">
    <location>
        <begin position="205"/>
        <end position="246"/>
    </location>
</feature>
<dbReference type="AlphaFoldDB" id="A0A6A4ID86"/>
<protein>
    <submittedName>
        <fullName evidence="2">Uncharacterized protein</fullName>
    </submittedName>
</protein>
<feature type="compositionally biased region" description="Pro residues" evidence="1">
    <location>
        <begin position="209"/>
        <end position="218"/>
    </location>
</feature>
<dbReference type="Proteomes" id="UP000799118">
    <property type="component" value="Unassembled WGS sequence"/>
</dbReference>
<sequence length="272" mass="29899">MTQEARCETAFPVPCAPRTANTVDHNRPTGSGTMDITWLIHFPFPSDFHLDDPDSHLSVNIHPFLTEREPLVFSASPFASEYKLKEMVQVANQVKLDLLSMSLHVRRLGVRSVTLRGLAISSSGNNKQFWRSNIEADGKIHMTYTNIESLMNERTVKGVIELFLFLSDLRGKIMAEFFPKLRALTKEDLYNQAFDWVDDAFLPSAAPGPAGPPRPPSQDPSSGPSGHSFGNSGTGNGAGGDPGGGSRKLIWEKEILPASLLAKNPDMMIDFC</sequence>
<feature type="compositionally biased region" description="Gly residues" evidence="1">
    <location>
        <begin position="232"/>
        <end position="246"/>
    </location>
</feature>
<feature type="compositionally biased region" description="Low complexity" evidence="1">
    <location>
        <begin position="219"/>
        <end position="231"/>
    </location>
</feature>
<gene>
    <name evidence="2" type="ORF">BT96DRAFT_150931</name>
</gene>
<dbReference type="EMBL" id="ML769397">
    <property type="protein sequence ID" value="KAE9407238.1"/>
    <property type="molecule type" value="Genomic_DNA"/>
</dbReference>
<keyword evidence="3" id="KW-1185">Reference proteome</keyword>
<evidence type="ECO:0000256" key="1">
    <source>
        <dbReference type="SAM" id="MobiDB-lite"/>
    </source>
</evidence>
<evidence type="ECO:0000313" key="3">
    <source>
        <dbReference type="Proteomes" id="UP000799118"/>
    </source>
</evidence>
<proteinExistence type="predicted"/>
<organism evidence="2 3">
    <name type="scientific">Gymnopus androsaceus JB14</name>
    <dbReference type="NCBI Taxonomy" id="1447944"/>
    <lineage>
        <taxon>Eukaryota</taxon>
        <taxon>Fungi</taxon>
        <taxon>Dikarya</taxon>
        <taxon>Basidiomycota</taxon>
        <taxon>Agaricomycotina</taxon>
        <taxon>Agaricomycetes</taxon>
        <taxon>Agaricomycetidae</taxon>
        <taxon>Agaricales</taxon>
        <taxon>Marasmiineae</taxon>
        <taxon>Omphalotaceae</taxon>
        <taxon>Gymnopus</taxon>
    </lineage>
</organism>
<name>A0A6A4ID86_9AGAR</name>
<accession>A0A6A4ID86</accession>
<evidence type="ECO:0000313" key="2">
    <source>
        <dbReference type="EMBL" id="KAE9407238.1"/>
    </source>
</evidence>
<reference evidence="2" key="1">
    <citation type="journal article" date="2019" name="Environ. Microbiol.">
        <title>Fungal ecological strategies reflected in gene transcription - a case study of two litter decomposers.</title>
        <authorList>
            <person name="Barbi F."/>
            <person name="Kohler A."/>
            <person name="Barry K."/>
            <person name="Baskaran P."/>
            <person name="Daum C."/>
            <person name="Fauchery L."/>
            <person name="Ihrmark K."/>
            <person name="Kuo A."/>
            <person name="LaButti K."/>
            <person name="Lipzen A."/>
            <person name="Morin E."/>
            <person name="Grigoriev I.V."/>
            <person name="Henrissat B."/>
            <person name="Lindahl B."/>
            <person name="Martin F."/>
        </authorList>
    </citation>
    <scope>NUCLEOTIDE SEQUENCE</scope>
    <source>
        <strain evidence="2">JB14</strain>
    </source>
</reference>